<dbReference type="PANTHER" id="PTHR19372">
    <property type="entry name" value="SULFITE REDUCTASE"/>
    <property type="match status" value="1"/>
</dbReference>
<feature type="compositionally biased region" description="Low complexity" evidence="1">
    <location>
        <begin position="187"/>
        <end position="197"/>
    </location>
</feature>
<feature type="transmembrane region" description="Helical" evidence="2">
    <location>
        <begin position="73"/>
        <end position="93"/>
    </location>
</feature>
<feature type="transmembrane region" description="Helical" evidence="2">
    <location>
        <begin position="224"/>
        <end position="244"/>
    </location>
</feature>
<dbReference type="Gene3D" id="2.60.40.650">
    <property type="match status" value="1"/>
</dbReference>
<feature type="region of interest" description="Disordered" evidence="1">
    <location>
        <begin position="156"/>
        <end position="197"/>
    </location>
</feature>
<evidence type="ECO:0000256" key="1">
    <source>
        <dbReference type="SAM" id="MobiDB-lite"/>
    </source>
</evidence>
<evidence type="ECO:0000256" key="2">
    <source>
        <dbReference type="SAM" id="Phobius"/>
    </source>
</evidence>
<feature type="transmembrane region" description="Helical" evidence="2">
    <location>
        <begin position="12"/>
        <end position="37"/>
    </location>
</feature>
<feature type="transmembrane region" description="Helical" evidence="2">
    <location>
        <begin position="124"/>
        <end position="145"/>
    </location>
</feature>
<dbReference type="SUPFAM" id="SSF56524">
    <property type="entry name" value="Oxidoreductase molybdopterin-binding domain"/>
    <property type="match status" value="1"/>
</dbReference>
<dbReference type="PANTHER" id="PTHR19372:SF7">
    <property type="entry name" value="SULFITE OXIDASE, MITOCHONDRIAL"/>
    <property type="match status" value="1"/>
</dbReference>
<dbReference type="Pfam" id="PF00174">
    <property type="entry name" value="Oxidored_molyb"/>
    <property type="match status" value="1"/>
</dbReference>
<name>A0ABU0Z6R3_9MICO</name>
<evidence type="ECO:0000259" key="3">
    <source>
        <dbReference type="Pfam" id="PF00174"/>
    </source>
</evidence>
<keyword evidence="5" id="KW-1185">Reference proteome</keyword>
<dbReference type="Proteomes" id="UP001235133">
    <property type="component" value="Unassembled WGS sequence"/>
</dbReference>
<comment type="caution">
    <text evidence="4">The sequence shown here is derived from an EMBL/GenBank/DDBJ whole genome shotgun (WGS) entry which is preliminary data.</text>
</comment>
<keyword evidence="2" id="KW-1133">Transmembrane helix</keyword>
<sequence length="574" mass="59010">MAATRSAGRAPAPLTWVAGVAAVLLAAGLGELVAIVVSPSSSPVAAIGSALIDVAPPWAKDTAIALFGTADKIALIVGIALAMLVLAALAGWLQARRPPWGVVVIAAFGITGAVVAATRPGAGALAWLPALVAGAVGAVALWLLVRLLQPAAAAPEPAGSARDEPANPVAGPAAEVPAGPPAPAEPAAPVAASAADVPAGPAPARPVAAPAADMPAASPPSRRAFFAWAGAAAAAGILATVVGVRGATSATIAAVRRAVRLPQPAVAASAVPAGAELDIAGLADVVTPNDRFYRIDTALIVPEVDPADWRLRVHGMVANEFELTWDELLALPLEESWTTLTCVSNEVGGTLIGNARWLGYPLRELLARARPAADADMVLSRSIDGFTASTPLEAVTDERNAILAVGMNGAPLPTEHGFPVRMVVPGLYGYVSATKWVVDLEVTRFDRATAYWTTRGWSERGPIKLQSRIDVPRKGQGLKSGEVVVAGVAWQQQVGIEGVEVRIDEGEWTPATLATAISDDTWVQWSFPWTATTGDHVIQCRATSKAGEVQTESTAPPAPDGATGWHWRTVSVFD</sequence>
<dbReference type="InterPro" id="IPR036374">
    <property type="entry name" value="OxRdtase_Mopterin-bd_sf"/>
</dbReference>
<protein>
    <submittedName>
        <fullName evidence="4">Molybdopterin-dependent oxidoreductase</fullName>
    </submittedName>
</protein>
<reference evidence="4 5" key="1">
    <citation type="submission" date="2023-08" db="EMBL/GenBank/DDBJ databases">
        <title>Microbacterium psychrotolerans sp. nov., a psychrotolerant bacterium isolated from soil in Heilongjiang Province, China.</title>
        <authorList>
            <person name="An P."/>
            <person name="Zhao D."/>
            <person name="Xiang H."/>
        </authorList>
    </citation>
    <scope>NUCLEOTIDE SEQUENCE [LARGE SCALE GENOMIC DNA]</scope>
    <source>
        <strain evidence="4 5">QXD-8</strain>
    </source>
</reference>
<proteinExistence type="predicted"/>
<feature type="transmembrane region" description="Helical" evidence="2">
    <location>
        <begin position="100"/>
        <end position="118"/>
    </location>
</feature>
<feature type="compositionally biased region" description="Low complexity" evidence="1">
    <location>
        <begin position="166"/>
        <end position="177"/>
    </location>
</feature>
<dbReference type="EMBL" id="JAVFWO010000004">
    <property type="protein sequence ID" value="MDQ7879211.1"/>
    <property type="molecule type" value="Genomic_DNA"/>
</dbReference>
<evidence type="ECO:0000313" key="5">
    <source>
        <dbReference type="Proteomes" id="UP001235133"/>
    </source>
</evidence>
<feature type="domain" description="Oxidoreductase molybdopterin-binding" evidence="3">
    <location>
        <begin position="300"/>
        <end position="448"/>
    </location>
</feature>
<accession>A0ABU0Z6R3</accession>
<dbReference type="RefSeq" id="WP_308868829.1">
    <property type="nucleotide sequence ID" value="NZ_JAVFWO010000004.1"/>
</dbReference>
<dbReference type="InterPro" id="IPR014756">
    <property type="entry name" value="Ig_E-set"/>
</dbReference>
<keyword evidence="2" id="KW-0812">Transmembrane</keyword>
<gene>
    <name evidence="4" type="ORF">Q9R08_14575</name>
</gene>
<dbReference type="SUPFAM" id="SSF81296">
    <property type="entry name" value="E set domains"/>
    <property type="match status" value="1"/>
</dbReference>
<dbReference type="InterPro" id="IPR000572">
    <property type="entry name" value="OxRdtase_Mopterin-bd_dom"/>
</dbReference>
<keyword evidence="2" id="KW-0472">Membrane</keyword>
<evidence type="ECO:0000313" key="4">
    <source>
        <dbReference type="EMBL" id="MDQ7879211.1"/>
    </source>
</evidence>
<dbReference type="Gene3D" id="3.90.420.10">
    <property type="entry name" value="Oxidoreductase, molybdopterin-binding domain"/>
    <property type="match status" value="1"/>
</dbReference>
<organism evidence="4 5">
    <name type="scientific">Microbacterium psychrotolerans</name>
    <dbReference type="NCBI Taxonomy" id="3068321"/>
    <lineage>
        <taxon>Bacteria</taxon>
        <taxon>Bacillati</taxon>
        <taxon>Actinomycetota</taxon>
        <taxon>Actinomycetes</taxon>
        <taxon>Micrococcales</taxon>
        <taxon>Microbacteriaceae</taxon>
        <taxon>Microbacterium</taxon>
    </lineage>
</organism>